<dbReference type="Pfam" id="PF03703">
    <property type="entry name" value="bPH_2"/>
    <property type="match status" value="1"/>
</dbReference>
<dbReference type="EMBL" id="JAUSXK010000001">
    <property type="protein sequence ID" value="MDQ0645016.1"/>
    <property type="molecule type" value="Genomic_DNA"/>
</dbReference>
<keyword evidence="1" id="KW-0472">Membrane</keyword>
<dbReference type="InterPro" id="IPR005182">
    <property type="entry name" value="YdbS-like_PH"/>
</dbReference>
<keyword evidence="4" id="KW-1185">Reference proteome</keyword>
<evidence type="ECO:0000313" key="4">
    <source>
        <dbReference type="Proteomes" id="UP001239085"/>
    </source>
</evidence>
<feature type="transmembrane region" description="Helical" evidence="1">
    <location>
        <begin position="84"/>
        <end position="104"/>
    </location>
</feature>
<evidence type="ECO:0000256" key="1">
    <source>
        <dbReference type="SAM" id="Phobius"/>
    </source>
</evidence>
<feature type="domain" description="YdbS-like PH" evidence="2">
    <location>
        <begin position="103"/>
        <end position="172"/>
    </location>
</feature>
<reference evidence="3 4" key="1">
    <citation type="submission" date="2023-07" db="EMBL/GenBank/DDBJ databases">
        <title>Comparative genomics of wheat-associated soil bacteria to identify genetic determinants of phenazine resistance.</title>
        <authorList>
            <person name="Mouncey N."/>
        </authorList>
    </citation>
    <scope>NUCLEOTIDE SEQUENCE [LARGE SCALE GENOMIC DNA]</scope>
    <source>
        <strain evidence="3 4">W2I7</strain>
    </source>
</reference>
<proteinExistence type="predicted"/>
<organism evidence="3 4">
    <name type="scientific">Microbacterium murale</name>
    <dbReference type="NCBI Taxonomy" id="1081040"/>
    <lineage>
        <taxon>Bacteria</taxon>
        <taxon>Bacillati</taxon>
        <taxon>Actinomycetota</taxon>
        <taxon>Actinomycetes</taxon>
        <taxon>Micrococcales</taxon>
        <taxon>Microbacteriaceae</taxon>
        <taxon>Microbacterium</taxon>
    </lineage>
</organism>
<name>A0ABU0PCE9_9MICO</name>
<keyword evidence="1" id="KW-1133">Transmembrane helix</keyword>
<evidence type="ECO:0000259" key="2">
    <source>
        <dbReference type="Pfam" id="PF03703"/>
    </source>
</evidence>
<evidence type="ECO:0000313" key="3">
    <source>
        <dbReference type="EMBL" id="MDQ0645016.1"/>
    </source>
</evidence>
<comment type="caution">
    <text evidence="3">The sequence shown here is derived from an EMBL/GenBank/DDBJ whole genome shotgun (WGS) entry which is preliminary data.</text>
</comment>
<keyword evidence="1" id="KW-0812">Transmembrane</keyword>
<sequence length="203" mass="22027">MRTRRPLADDVLGARHNGGVTQPVTLGGRPVMPPPGAPAEELLIARFRGHARGLFWSALLLIAVSGATAFFYGNLPAGFENWMLLAAAAALVLFGVLIPFVIWASRSYAVTTRRVVVREGLGARKSREMSHVRGYTIGVRRGIVQRMWGAGTITLSNGVDTPLRLVNVPNVTLVHEALADQIEVNQILAHRDAQSMSDPDSER</sequence>
<accession>A0ABU0PCE9</accession>
<gene>
    <name evidence="3" type="ORF">QFZ46_003176</name>
</gene>
<protein>
    <submittedName>
        <fullName evidence="3">Membrane protein YdbT with pleckstrin-like domain</fullName>
    </submittedName>
</protein>
<feature type="transmembrane region" description="Helical" evidence="1">
    <location>
        <begin position="53"/>
        <end position="72"/>
    </location>
</feature>
<dbReference type="Proteomes" id="UP001239085">
    <property type="component" value="Unassembled WGS sequence"/>
</dbReference>